<dbReference type="InterPro" id="IPR025261">
    <property type="entry name" value="Atos-like_cons_dom"/>
</dbReference>
<dbReference type="OMA" id="QTHPRSQ"/>
<dbReference type="Bgee" id="ENSELUG00000004563">
    <property type="expression patterns" value="Expressed in bone element and 15 other cell types or tissues"/>
</dbReference>
<feature type="compositionally biased region" description="Polar residues" evidence="6">
    <location>
        <begin position="957"/>
        <end position="978"/>
    </location>
</feature>
<dbReference type="InParanoid" id="A0A3P8XFF2"/>
<evidence type="ECO:0000256" key="5">
    <source>
        <dbReference type="ARBA" id="ARBA00040290"/>
    </source>
</evidence>
<feature type="region of interest" description="Disordered" evidence="6">
    <location>
        <begin position="506"/>
        <end position="529"/>
    </location>
</feature>
<feature type="region of interest" description="Disordered" evidence="6">
    <location>
        <begin position="621"/>
        <end position="673"/>
    </location>
</feature>
<feature type="domain" description="Atos-like conserved" evidence="7">
    <location>
        <begin position="1073"/>
        <end position="1131"/>
    </location>
</feature>
<dbReference type="Pfam" id="PF13889">
    <property type="entry name" value="Chromosome_seg"/>
    <property type="match status" value="1"/>
</dbReference>
<feature type="compositionally biased region" description="Polar residues" evidence="6">
    <location>
        <begin position="710"/>
        <end position="722"/>
    </location>
</feature>
<feature type="compositionally biased region" description="Basic and acidic residues" evidence="6">
    <location>
        <begin position="642"/>
        <end position="656"/>
    </location>
</feature>
<evidence type="ECO:0000313" key="8">
    <source>
        <dbReference type="Ensembl" id="ENSELUP00000003331.3"/>
    </source>
</evidence>
<dbReference type="InterPro" id="IPR033473">
    <property type="entry name" value="Atos-like_C"/>
</dbReference>
<feature type="compositionally biased region" description="Polar residues" evidence="6">
    <location>
        <begin position="657"/>
        <end position="673"/>
    </location>
</feature>
<evidence type="ECO:0000256" key="1">
    <source>
        <dbReference type="ARBA" id="ARBA00004123"/>
    </source>
</evidence>
<evidence type="ECO:0000313" key="9">
    <source>
        <dbReference type="Proteomes" id="UP000265140"/>
    </source>
</evidence>
<dbReference type="PANTHER" id="PTHR13199">
    <property type="entry name" value="GH03947P"/>
    <property type="match status" value="1"/>
</dbReference>
<comment type="function">
    <text evidence="4">Transcription regulator that syncronizes transcriptional and translational programs to promote macrophage invasion of tissues.</text>
</comment>
<sequence length="1288" mass="143131">MERAKRGSATEKEAVWKGVLRQKKTQRDRRGYRTPEMTLANMKPDRDVAAEEFFEYDAEDFLVFLTLLITEGRTPECSVKGRTEGLHCPPAQSGMPPLHRHECSDKLPQCVQARRVRSEVCVLWRNSIPIMVEVMLLPDCCYGDETPPSDPISDPAIKQDALLLERWTLQPVPRQTGDKFIEEKTLLLAVRSYVFFSQLSAWLSASHGIVPRNILYRISAADEERVCQFSQPPAEHLFPVPNVSQSVALKLRVQSLPRQPTYPTLACSIHTSLPLSPLYSKTPGVRPGLNPNHPLYVKSRGSKDGHNRTTLPFSGLPFPSLPCLSLPSKRDSQGPPDSQGHSSQNGSDLPQLSKGESSSSSPSYHPPLSPRPPPRSPLPSGGKAVRWLYALTSEPSDEIANTTDDYGTAVHGAESSKGHGSEALRAFKTYSLGEPPRCPSPRPSSSETNPLIGSLLQERQEVIARIAQRLNFCDPTAPHLPPALFTPDTPTKTPLWGSYLDNAMLGKTKEPEGAPPTEHAPPSPFDTPVSNVAANLRETLSPKPAACRKLRLTEDRDLETQREINSVRERVRGTLKDMETQRDREKDTQKDRERQQERDSSLFSQAVQDITRLIQDRLSVPSLSPTHSRSPQHTPHTHNTHTAHEETHTTHRDDYSHSNGHSNGYTPSQDTHTLTRTPVCADRAGAPSETNCQIRTQKGQSPLEDVQVSPKIQSQPQASAHVTPQPLPQPKTQSCPLLSPKSPRDKTSKGFHPTLHIPPRPSSPKDMIIRTIRTLTVTQTTTLTQTTAQTLTTKHTHTTALIQNHIKPQSHTPRDQTQPQPQSPRDQTQPRSQSPRDQTQPRSQSPRDQTQPRSQSAQTQTHPRSQSPQNQTHPRSQSPQNQTHPRSQSPQNQTHPRSQSPQNQTHPRSQSPQNQTHPRSQSPQNQTHPRSQSPQNLPQSPLPSALQDENKAPPGSGFSSPQRPATRSPCPETNTVLHSPSPLRPCNSWRNHNRHSLDSTLTKVFHPCTGLPLLSSPVPQRRNQTGYFDLDSSLSSCKGLPWTTGKRVCVKREESEEAQQLFSASAPPASLSLLGNFEECVLNYRLEPLGLVDGFTAEVGASGTFCPSHMTFPVDVSFYSVSDDNAPSPYMGVINLETLGKRGYRVPSSGTIQVTLFNPNKTVVKMFVVVYDLRAMPSSHQTFLRQRTFSVPVRRDSTHSHTHGSRDNTHTHGGTHGIGKKALPLGQGRILRYLIHLRFQTSRSGKVYLHRDIRLLFSRKSMEVDSGAAYELKSYTESPADPAFSPRC</sequence>
<reference evidence="9" key="1">
    <citation type="journal article" date="2014" name="PLoS ONE">
        <title>The genome and linkage map of the northern pike (Esox lucius): conserved synteny revealed between the salmonid sister group and the Neoteleostei.</title>
        <authorList>
            <person name="Rondeau E.B."/>
            <person name="Minkley D.R."/>
            <person name="Leong J.S."/>
            <person name="Messmer A.M."/>
            <person name="Jantzen J.R."/>
            <person name="von Schalburg K.R."/>
            <person name="Lemon C."/>
            <person name="Bird N.H."/>
            <person name="Koop B.F."/>
        </authorList>
    </citation>
    <scope>NUCLEOTIDE SEQUENCE</scope>
</reference>
<name>A0A3P8XFF2_ESOLU</name>
<feature type="compositionally biased region" description="Basic and acidic residues" evidence="6">
    <location>
        <begin position="1194"/>
        <end position="1210"/>
    </location>
</feature>
<feature type="compositionally biased region" description="Basic and acidic residues" evidence="6">
    <location>
        <begin position="558"/>
        <end position="600"/>
    </location>
</feature>
<evidence type="ECO:0000256" key="4">
    <source>
        <dbReference type="ARBA" id="ARBA00037191"/>
    </source>
</evidence>
<feature type="region of interest" description="Disordered" evidence="6">
    <location>
        <begin position="805"/>
        <end position="985"/>
    </location>
</feature>
<dbReference type="STRING" id="8010.ENSELUP00000003331"/>
<feature type="region of interest" description="Disordered" evidence="6">
    <location>
        <begin position="698"/>
        <end position="765"/>
    </location>
</feature>
<feature type="compositionally biased region" description="Low complexity" evidence="6">
    <location>
        <begin position="931"/>
        <end position="947"/>
    </location>
</feature>
<protein>
    <recommendedName>
        <fullName evidence="5">Atos homolog protein A</fullName>
    </recommendedName>
</protein>
<reference evidence="8" key="2">
    <citation type="submission" date="2020-02" db="EMBL/GenBank/DDBJ databases">
        <title>Esox lucius (northern pike) genome, fEsoLuc1, primary haplotype.</title>
        <authorList>
            <person name="Myers G."/>
            <person name="Karagic N."/>
            <person name="Meyer A."/>
            <person name="Pippel M."/>
            <person name="Reichard M."/>
            <person name="Winkler S."/>
            <person name="Tracey A."/>
            <person name="Sims Y."/>
            <person name="Howe K."/>
            <person name="Rhie A."/>
            <person name="Formenti G."/>
            <person name="Durbin R."/>
            <person name="Fedrigo O."/>
            <person name="Jarvis E.D."/>
        </authorList>
    </citation>
    <scope>NUCLEOTIDE SEQUENCE [LARGE SCALE GENOMIC DNA]</scope>
</reference>
<comment type="subcellular location">
    <subcellularLocation>
        <location evidence="1">Nucleus</location>
    </subcellularLocation>
</comment>
<evidence type="ECO:0000256" key="3">
    <source>
        <dbReference type="ARBA" id="ARBA00034497"/>
    </source>
</evidence>
<feature type="compositionally biased region" description="Polar residues" evidence="6">
    <location>
        <begin position="806"/>
        <end position="930"/>
    </location>
</feature>
<reference evidence="8" key="3">
    <citation type="submission" date="2025-08" db="UniProtKB">
        <authorList>
            <consortium name="Ensembl"/>
        </authorList>
    </citation>
    <scope>IDENTIFICATION</scope>
</reference>
<dbReference type="Proteomes" id="UP000265140">
    <property type="component" value="Chromosome 2"/>
</dbReference>
<organism evidence="8 9">
    <name type="scientific">Esox lucius</name>
    <name type="common">Northern pike</name>
    <dbReference type="NCBI Taxonomy" id="8010"/>
    <lineage>
        <taxon>Eukaryota</taxon>
        <taxon>Metazoa</taxon>
        <taxon>Chordata</taxon>
        <taxon>Craniata</taxon>
        <taxon>Vertebrata</taxon>
        <taxon>Euteleostomi</taxon>
        <taxon>Actinopterygii</taxon>
        <taxon>Neopterygii</taxon>
        <taxon>Teleostei</taxon>
        <taxon>Protacanthopterygii</taxon>
        <taxon>Esociformes</taxon>
        <taxon>Esocidae</taxon>
        <taxon>Esox</taxon>
    </lineage>
</organism>
<keyword evidence="9" id="KW-1185">Reference proteome</keyword>
<feature type="compositionally biased region" description="Polar residues" evidence="6">
    <location>
        <begin position="335"/>
        <end position="356"/>
    </location>
</feature>
<dbReference type="FunCoup" id="A0A3P8XFF2">
    <property type="interactions" value="479"/>
</dbReference>
<feature type="compositionally biased region" description="Polar residues" evidence="6">
    <location>
        <begin position="621"/>
        <end position="632"/>
    </location>
</feature>
<evidence type="ECO:0000256" key="2">
    <source>
        <dbReference type="ARBA" id="ARBA00023242"/>
    </source>
</evidence>
<evidence type="ECO:0000259" key="7">
    <source>
        <dbReference type="SMART" id="SM01177"/>
    </source>
</evidence>
<feature type="region of interest" description="Disordered" evidence="6">
    <location>
        <begin position="558"/>
        <end position="606"/>
    </location>
</feature>
<dbReference type="Pfam" id="PF13915">
    <property type="entry name" value="DUF4210"/>
    <property type="match status" value="1"/>
</dbReference>
<dbReference type="GO" id="GO:0005634">
    <property type="term" value="C:nucleus"/>
    <property type="evidence" value="ECO:0007669"/>
    <property type="project" value="UniProtKB-SubCell"/>
</dbReference>
<feature type="region of interest" description="Disordered" evidence="6">
    <location>
        <begin position="284"/>
        <end position="381"/>
    </location>
</feature>
<keyword evidence="2" id="KW-0539">Nucleus</keyword>
<dbReference type="GeneTree" id="ENSGT00940000157573"/>
<dbReference type="PANTHER" id="PTHR13199:SF13">
    <property type="entry name" value="ATOS HOMOLOG PROTEIN A"/>
    <property type="match status" value="1"/>
</dbReference>
<accession>A0A3P8XFF2</accession>
<feature type="region of interest" description="Disordered" evidence="6">
    <location>
        <begin position="1194"/>
        <end position="1221"/>
    </location>
</feature>
<dbReference type="InterPro" id="IPR051506">
    <property type="entry name" value="ATOS_Transcription_Regulators"/>
</dbReference>
<feature type="compositionally biased region" description="Low complexity" evidence="6">
    <location>
        <begin position="311"/>
        <end position="327"/>
    </location>
</feature>
<proteinExistence type="inferred from homology"/>
<gene>
    <name evidence="8" type="primary">FAM214A</name>
</gene>
<reference evidence="8" key="4">
    <citation type="submission" date="2025-09" db="UniProtKB">
        <authorList>
            <consortium name="Ensembl"/>
        </authorList>
    </citation>
    <scope>IDENTIFICATION</scope>
</reference>
<comment type="similarity">
    <text evidence="3">Belongs to the ATOS family.</text>
</comment>
<dbReference type="SMART" id="SM01177">
    <property type="entry name" value="DUF4210"/>
    <property type="match status" value="1"/>
</dbReference>
<feature type="compositionally biased region" description="Pro residues" evidence="6">
    <location>
        <begin position="364"/>
        <end position="377"/>
    </location>
</feature>
<dbReference type="Ensembl" id="ENSELUT00000014217.3">
    <property type="protein sequence ID" value="ENSELUP00000003331.3"/>
    <property type="gene ID" value="ENSELUG00000004563.3"/>
</dbReference>
<evidence type="ECO:0000256" key="6">
    <source>
        <dbReference type="SAM" id="MobiDB-lite"/>
    </source>
</evidence>